<accession>A0ABV4QWU0</accession>
<evidence type="ECO:0000313" key="2">
    <source>
        <dbReference type="EMBL" id="MFA1555041.1"/>
    </source>
</evidence>
<proteinExistence type="predicted"/>
<dbReference type="SUPFAM" id="SSF48208">
    <property type="entry name" value="Six-hairpin glycosidases"/>
    <property type="match status" value="1"/>
</dbReference>
<dbReference type="Proteomes" id="UP001569904">
    <property type="component" value="Unassembled WGS sequence"/>
</dbReference>
<comment type="caution">
    <text evidence="2">The sequence shown here is derived from an EMBL/GenBank/DDBJ whole genome shotgun (WGS) entry which is preliminary data.</text>
</comment>
<name>A0ABV4QWU0_9ACTN</name>
<reference evidence="2 3" key="1">
    <citation type="submission" date="2023-11" db="EMBL/GenBank/DDBJ databases">
        <title>Actinomadura monticuli sp. nov., isolated from volcanic ash.</title>
        <authorList>
            <person name="Lee S.D."/>
            <person name="Yang H."/>
            <person name="Kim I.S."/>
        </authorList>
    </citation>
    <scope>NUCLEOTIDE SEQUENCE [LARGE SCALE GENOMIC DNA]</scope>
    <source>
        <strain evidence="2 3">DSM 45346</strain>
    </source>
</reference>
<evidence type="ECO:0000259" key="1">
    <source>
        <dbReference type="Pfam" id="PF03633"/>
    </source>
</evidence>
<organism evidence="2 3">
    <name type="scientific">Actinomadura chokoriensis</name>
    <dbReference type="NCBI Taxonomy" id="454156"/>
    <lineage>
        <taxon>Bacteria</taxon>
        <taxon>Bacillati</taxon>
        <taxon>Actinomycetota</taxon>
        <taxon>Actinomycetes</taxon>
        <taxon>Streptosporangiales</taxon>
        <taxon>Thermomonosporaceae</taxon>
        <taxon>Actinomadura</taxon>
    </lineage>
</organism>
<dbReference type="InterPro" id="IPR005194">
    <property type="entry name" value="Glyco_hydro_65_C"/>
</dbReference>
<dbReference type="GO" id="GO:0016787">
    <property type="term" value="F:hydrolase activity"/>
    <property type="evidence" value="ECO:0007669"/>
    <property type="project" value="UniProtKB-KW"/>
</dbReference>
<dbReference type="RefSeq" id="WP_371941833.1">
    <property type="nucleotide sequence ID" value="NZ_JAXCEH010000008.1"/>
</dbReference>
<dbReference type="InterPro" id="IPR008928">
    <property type="entry name" value="6-hairpin_glycosidase_sf"/>
</dbReference>
<dbReference type="EMBL" id="JAXCEH010000008">
    <property type="protein sequence ID" value="MFA1555041.1"/>
    <property type="molecule type" value="Genomic_DNA"/>
</dbReference>
<evidence type="ECO:0000313" key="3">
    <source>
        <dbReference type="Proteomes" id="UP001569904"/>
    </source>
</evidence>
<feature type="domain" description="Glycoside hydrolase family 65 C-terminal" evidence="1">
    <location>
        <begin position="5"/>
        <end position="67"/>
    </location>
</feature>
<keyword evidence="2" id="KW-0378">Hydrolase</keyword>
<gene>
    <name evidence="2" type="ORF">SM436_15230</name>
</gene>
<dbReference type="Gene3D" id="2.60.420.10">
    <property type="entry name" value="Maltose phosphorylase, domain 3"/>
    <property type="match status" value="1"/>
</dbReference>
<keyword evidence="3" id="KW-1185">Reference proteome</keyword>
<sequence>MRTVLDTRGGTLHLRPRLPSAIGELRLGLRYRGHWGIDLTCRQDLIRVTLRPGAASPMRVCYASEVVEIQPGASWESPLQHGRTMSPATDP</sequence>
<dbReference type="Pfam" id="PF03633">
    <property type="entry name" value="Glyco_hydro_65C"/>
    <property type="match status" value="1"/>
</dbReference>
<protein>
    <submittedName>
        <fullName evidence="2">Glycosyl hydrolase family 65 protein</fullName>
    </submittedName>
</protein>